<dbReference type="GO" id="GO:0065002">
    <property type="term" value="P:intracellular protein transmembrane transport"/>
    <property type="evidence" value="ECO:0007669"/>
    <property type="project" value="UniProtKB-UniRule"/>
</dbReference>
<dbReference type="PANTHER" id="PTHR33910">
    <property type="entry name" value="PROTEIN TRANSLOCASE SUBUNIT SECE"/>
    <property type="match status" value="1"/>
</dbReference>
<keyword evidence="3 9" id="KW-1003">Cell membrane</keyword>
<dbReference type="InterPro" id="IPR001901">
    <property type="entry name" value="Translocase_SecE/Sec61-g"/>
</dbReference>
<dbReference type="InterPro" id="IPR038379">
    <property type="entry name" value="SecE_sf"/>
</dbReference>
<gene>
    <name evidence="9" type="primary">secE</name>
    <name evidence="10" type="ORF">Athens101428_250</name>
</gene>
<accession>A0A554LNU2</accession>
<keyword evidence="4 9" id="KW-0812">Transmembrane</keyword>
<reference evidence="10 11" key="1">
    <citation type="submission" date="2017-07" db="EMBL/GenBank/DDBJ databases">
        <title>Mechanisms for carbon and nitrogen cycling indicate functional differentiation within the Candidate Phyla Radiation.</title>
        <authorList>
            <person name="Danczak R.E."/>
            <person name="Johnston M.D."/>
            <person name="Kenah C."/>
            <person name="Slattery M."/>
            <person name="Wrighton K.C."/>
            <person name="Wilkins M.J."/>
        </authorList>
    </citation>
    <scope>NUCLEOTIDE SEQUENCE [LARGE SCALE GENOMIC DNA]</scope>
    <source>
        <strain evidence="10">Athens1014_28</strain>
    </source>
</reference>
<evidence type="ECO:0000256" key="7">
    <source>
        <dbReference type="ARBA" id="ARBA00023010"/>
    </source>
</evidence>
<dbReference type="GO" id="GO:0008320">
    <property type="term" value="F:protein transmembrane transporter activity"/>
    <property type="evidence" value="ECO:0007669"/>
    <property type="project" value="UniProtKB-UniRule"/>
</dbReference>
<dbReference type="NCBIfam" id="TIGR00964">
    <property type="entry name" value="secE_bact"/>
    <property type="match status" value="1"/>
</dbReference>
<evidence type="ECO:0000256" key="8">
    <source>
        <dbReference type="ARBA" id="ARBA00023136"/>
    </source>
</evidence>
<dbReference type="PANTHER" id="PTHR33910:SF1">
    <property type="entry name" value="PROTEIN TRANSLOCASE SUBUNIT SECE"/>
    <property type="match status" value="1"/>
</dbReference>
<dbReference type="HAMAP" id="MF_00422">
    <property type="entry name" value="SecE"/>
    <property type="match status" value="1"/>
</dbReference>
<dbReference type="Proteomes" id="UP000316495">
    <property type="component" value="Unassembled WGS sequence"/>
</dbReference>
<comment type="similarity">
    <text evidence="9">Belongs to the SecE/SEC61-gamma family.</text>
</comment>
<dbReference type="EMBL" id="VMGN01000010">
    <property type="protein sequence ID" value="TSC94543.1"/>
    <property type="molecule type" value="Genomic_DNA"/>
</dbReference>
<organism evidence="10 11">
    <name type="scientific">Candidatus Berkelbacteria bacterium Athens1014_28</name>
    <dbReference type="NCBI Taxonomy" id="2017145"/>
    <lineage>
        <taxon>Bacteria</taxon>
        <taxon>Candidatus Berkelbacteria</taxon>
    </lineage>
</organism>
<dbReference type="InterPro" id="IPR005807">
    <property type="entry name" value="SecE_bac"/>
</dbReference>
<keyword evidence="6 9" id="KW-1133">Transmembrane helix</keyword>
<evidence type="ECO:0000256" key="3">
    <source>
        <dbReference type="ARBA" id="ARBA00022475"/>
    </source>
</evidence>
<feature type="transmembrane region" description="Helical" evidence="9">
    <location>
        <begin position="34"/>
        <end position="58"/>
    </location>
</feature>
<evidence type="ECO:0000256" key="5">
    <source>
        <dbReference type="ARBA" id="ARBA00022927"/>
    </source>
</evidence>
<comment type="caution">
    <text evidence="10">The sequence shown here is derived from an EMBL/GenBank/DDBJ whole genome shotgun (WGS) entry which is preliminary data.</text>
</comment>
<comment type="subcellular location">
    <subcellularLocation>
        <location evidence="9">Cell membrane</location>
        <topology evidence="9">Single-pass membrane protein</topology>
    </subcellularLocation>
    <subcellularLocation>
        <location evidence="1">Membrane</location>
    </subcellularLocation>
</comment>
<protein>
    <recommendedName>
        <fullName evidence="9">Protein translocase subunit SecE</fullName>
    </recommendedName>
</protein>
<comment type="subunit">
    <text evidence="9">Component of the Sec protein translocase complex. Heterotrimer consisting of SecY, SecE and SecG subunits. The heterotrimers can form oligomers, although 1 heterotrimer is thought to be able to translocate proteins. Interacts with the ribosome. Interacts with SecDF, and other proteins may be involved. Interacts with SecA.</text>
</comment>
<evidence type="ECO:0000256" key="9">
    <source>
        <dbReference type="HAMAP-Rule" id="MF_00422"/>
    </source>
</evidence>
<sequence>MLKRNKLFKYFLDSYLELRKVTWPKRERLIRDTAIVIISAVAFTAIIGAIDFGLFLALEYFIQTRS</sequence>
<dbReference type="GO" id="GO:0043952">
    <property type="term" value="P:protein transport by the Sec complex"/>
    <property type="evidence" value="ECO:0007669"/>
    <property type="project" value="UniProtKB-UniRule"/>
</dbReference>
<dbReference type="AlphaFoldDB" id="A0A554LNU2"/>
<keyword evidence="2 9" id="KW-0813">Transport</keyword>
<keyword evidence="7 9" id="KW-0811">Translocation</keyword>
<evidence type="ECO:0000256" key="4">
    <source>
        <dbReference type="ARBA" id="ARBA00022692"/>
    </source>
</evidence>
<evidence type="ECO:0000313" key="10">
    <source>
        <dbReference type="EMBL" id="TSC94543.1"/>
    </source>
</evidence>
<evidence type="ECO:0000256" key="2">
    <source>
        <dbReference type="ARBA" id="ARBA00022448"/>
    </source>
</evidence>
<comment type="function">
    <text evidence="9">Essential subunit of the Sec protein translocation channel SecYEG. Clamps together the 2 halves of SecY. May contact the channel plug during translocation.</text>
</comment>
<proteinExistence type="inferred from homology"/>
<evidence type="ECO:0000256" key="1">
    <source>
        <dbReference type="ARBA" id="ARBA00004370"/>
    </source>
</evidence>
<keyword evidence="5 9" id="KW-0653">Protein transport</keyword>
<name>A0A554LNU2_9BACT</name>
<keyword evidence="8 9" id="KW-0472">Membrane</keyword>
<dbReference type="GO" id="GO:0006605">
    <property type="term" value="P:protein targeting"/>
    <property type="evidence" value="ECO:0007669"/>
    <property type="project" value="UniProtKB-UniRule"/>
</dbReference>
<dbReference type="Gene3D" id="1.20.5.1030">
    <property type="entry name" value="Preprotein translocase secy subunit"/>
    <property type="match status" value="1"/>
</dbReference>
<dbReference type="Pfam" id="PF00584">
    <property type="entry name" value="SecE"/>
    <property type="match status" value="1"/>
</dbReference>
<evidence type="ECO:0000313" key="11">
    <source>
        <dbReference type="Proteomes" id="UP000316495"/>
    </source>
</evidence>
<dbReference type="GO" id="GO:0009306">
    <property type="term" value="P:protein secretion"/>
    <property type="evidence" value="ECO:0007669"/>
    <property type="project" value="UniProtKB-UniRule"/>
</dbReference>
<evidence type="ECO:0000256" key="6">
    <source>
        <dbReference type="ARBA" id="ARBA00022989"/>
    </source>
</evidence>
<dbReference type="GO" id="GO:0005886">
    <property type="term" value="C:plasma membrane"/>
    <property type="evidence" value="ECO:0007669"/>
    <property type="project" value="UniProtKB-SubCell"/>
</dbReference>